<evidence type="ECO:0000313" key="1">
    <source>
        <dbReference type="EMBL" id="RNF35363.1"/>
    </source>
</evidence>
<organism evidence="1 2">
    <name type="scientific">Paracoccus methylarcula</name>
    <dbReference type="NCBI Taxonomy" id="72022"/>
    <lineage>
        <taxon>Bacteria</taxon>
        <taxon>Pseudomonadati</taxon>
        <taxon>Pseudomonadota</taxon>
        <taxon>Alphaproteobacteria</taxon>
        <taxon>Rhodobacterales</taxon>
        <taxon>Paracoccaceae</taxon>
        <taxon>Paracoccus</taxon>
    </lineage>
</organism>
<dbReference type="Proteomes" id="UP000238137">
    <property type="component" value="Unassembled WGS sequence"/>
</dbReference>
<keyword evidence="2" id="KW-1185">Reference proteome</keyword>
<dbReference type="AlphaFoldDB" id="A0A3R7PQP9"/>
<comment type="caution">
    <text evidence="1">The sequence shown here is derived from an EMBL/GenBank/DDBJ whole genome shotgun (WGS) entry which is preliminary data.</text>
</comment>
<dbReference type="OrthoDB" id="9809132at2"/>
<name>A0A3R7PQP9_9RHOB</name>
<accession>A0A3R7PQP9</accession>
<proteinExistence type="predicted"/>
<dbReference type="RefSeq" id="WP_106690712.1">
    <property type="nucleotide sequence ID" value="NZ_PXNQ02000003.1"/>
</dbReference>
<reference evidence="1" key="1">
    <citation type="submission" date="2018-05" db="EMBL/GenBank/DDBJ databases">
        <title>Reclassification of Methylarcula marina and Methylarcula terricola as Paracoccus methylarcula sp.nov., comb.nov. and Paracoccus terricola comb.nov.</title>
        <authorList>
            <person name="Shmareva M.N."/>
            <person name="Doronina N.V."/>
            <person name="Vasilenko O.V."/>
            <person name="Tarlachkov S.V."/>
            <person name="Trotsenko Y.A."/>
        </authorList>
    </citation>
    <scope>NUCLEOTIDE SEQUENCE [LARGE SCALE GENOMIC DNA]</scope>
    <source>
        <strain evidence="1">VKM B-2159</strain>
    </source>
</reference>
<gene>
    <name evidence="1" type="ORF">A7A09_007180</name>
</gene>
<evidence type="ECO:0000313" key="2">
    <source>
        <dbReference type="Proteomes" id="UP000238137"/>
    </source>
</evidence>
<protein>
    <submittedName>
        <fullName evidence="1">Uncharacterized protein</fullName>
    </submittedName>
</protein>
<dbReference type="EMBL" id="PXNQ02000003">
    <property type="protein sequence ID" value="RNF35363.1"/>
    <property type="molecule type" value="Genomic_DNA"/>
</dbReference>
<sequence length="180" mass="18976">MNPRFALLALLSLPLAACDEAAMADLRRGIGMEAEETQPEDPAKPRPPAVSPLEVPIETSTAEAKLAVNADAETLNTAAFVARGNEPFWSVEVSGNTAIYKTPENQGGRKINVSRLTFAQGVEYVGTMDGLVFKVSFRGADCTDSMSGEKFPMSASLTVRGRTHNGCAMPASSASAEPQG</sequence>